<evidence type="ECO:0000313" key="2">
    <source>
        <dbReference type="Proteomes" id="UP000507962"/>
    </source>
</evidence>
<keyword evidence="2" id="KW-1185">Reference proteome</keyword>
<dbReference type="Proteomes" id="UP000507962">
    <property type="component" value="Unassembled WGS sequence"/>
</dbReference>
<evidence type="ECO:0008006" key="3">
    <source>
        <dbReference type="Google" id="ProtNLM"/>
    </source>
</evidence>
<organism evidence="1 2">
    <name type="scientific">Desulfoluna butyratoxydans</name>
    <dbReference type="NCBI Taxonomy" id="231438"/>
    <lineage>
        <taxon>Bacteria</taxon>
        <taxon>Pseudomonadati</taxon>
        <taxon>Thermodesulfobacteriota</taxon>
        <taxon>Desulfobacteria</taxon>
        <taxon>Desulfobacterales</taxon>
        <taxon>Desulfolunaceae</taxon>
        <taxon>Desulfoluna</taxon>
    </lineage>
</organism>
<accession>A0A4U8YI43</accession>
<dbReference type="EMBL" id="CAADHO010000001">
    <property type="protein sequence ID" value="VFQ43306.1"/>
    <property type="molecule type" value="Genomic_DNA"/>
</dbReference>
<dbReference type="Gene3D" id="3.10.180.10">
    <property type="entry name" value="2,3-Dihydroxybiphenyl 1,2-Dioxygenase, domain 1"/>
    <property type="match status" value="1"/>
</dbReference>
<dbReference type="AlphaFoldDB" id="A0A4U8YI43"/>
<protein>
    <recommendedName>
        <fullName evidence="3">Glyoxalase-like domain</fullName>
    </recommendedName>
</protein>
<dbReference type="InterPro" id="IPR029068">
    <property type="entry name" value="Glyas_Bleomycin-R_OHBP_Dase"/>
</dbReference>
<evidence type="ECO:0000313" key="1">
    <source>
        <dbReference type="EMBL" id="VFQ43306.1"/>
    </source>
</evidence>
<sequence>MTAILDHVFIFVSEGAPEADCLLTFGFTEGTPNTHPGQGTSNRRFFFNNMMLELLWVSNVDEAKRDVTKPTRFLERWSRRTRDASPFGIVLGAPSGDLPFDTWDYAPDYLPAGLSFAVGTNSDRLAEPMVFAMPSGGQKVLSTKGQPRQQLPLFNQVSSICVRMPAEAPRSSVLEQLGNASKEIRFGTSDTHTMEIVFDHGAAGKSHDFRPHLPLIISW</sequence>
<gene>
    <name evidence="1" type="ORF">MSL71_9340</name>
</gene>
<dbReference type="RefSeq" id="WP_180137475.1">
    <property type="nucleotide sequence ID" value="NZ_CAADHO010000001.1"/>
</dbReference>
<reference evidence="1 2" key="1">
    <citation type="submission" date="2019-03" db="EMBL/GenBank/DDBJ databases">
        <authorList>
            <person name="Nijsse B."/>
        </authorList>
    </citation>
    <scope>NUCLEOTIDE SEQUENCE [LARGE SCALE GENOMIC DNA]</scope>
    <source>
        <strain evidence="1">Desulfoluna butyratoxydans MSL71</strain>
    </source>
</reference>
<name>A0A4U8YI43_9BACT</name>
<proteinExistence type="predicted"/>